<organism evidence="3">
    <name type="scientific">Lygus hesperus</name>
    <name type="common">Western plant bug</name>
    <dbReference type="NCBI Taxonomy" id="30085"/>
    <lineage>
        <taxon>Eukaryota</taxon>
        <taxon>Metazoa</taxon>
        <taxon>Ecdysozoa</taxon>
        <taxon>Arthropoda</taxon>
        <taxon>Hexapoda</taxon>
        <taxon>Insecta</taxon>
        <taxon>Pterygota</taxon>
        <taxon>Neoptera</taxon>
        <taxon>Paraneoptera</taxon>
        <taxon>Hemiptera</taxon>
        <taxon>Heteroptera</taxon>
        <taxon>Panheteroptera</taxon>
        <taxon>Cimicomorpha</taxon>
        <taxon>Miridae</taxon>
        <taxon>Mirini</taxon>
        <taxon>Lygus</taxon>
    </lineage>
</organism>
<feature type="region of interest" description="Disordered" evidence="1">
    <location>
        <begin position="36"/>
        <end position="129"/>
    </location>
</feature>
<feature type="chain" id="PRO_5007526841" evidence="2">
    <location>
        <begin position="17"/>
        <end position="129"/>
    </location>
</feature>
<sequence>MLVLTLLLPFLGIVTAFELESDAGEFNAEQQQIARFRRSPEPRGGMPGDRGRPEFKIPPWATPNKPNPFDKPKQRFPRAPEPEPFVDRYSSGGRRGGSGYALPPGVNPTFPKNGGQWPDAYKVDKYESS</sequence>
<evidence type="ECO:0000256" key="1">
    <source>
        <dbReference type="SAM" id="MobiDB-lite"/>
    </source>
</evidence>
<name>A0A146KT63_LYGHE</name>
<evidence type="ECO:0000256" key="2">
    <source>
        <dbReference type="SAM" id="SignalP"/>
    </source>
</evidence>
<reference evidence="3" key="1">
    <citation type="journal article" date="2016" name="Gigascience">
        <title>De novo construction of an expanded transcriptome assembly for the western tarnished plant bug, Lygus hesperus.</title>
        <authorList>
            <person name="Tassone E.E."/>
            <person name="Geib S.M."/>
            <person name="Hall B."/>
            <person name="Fabrick J.A."/>
            <person name="Brent C.S."/>
            <person name="Hull J.J."/>
        </authorList>
    </citation>
    <scope>NUCLEOTIDE SEQUENCE</scope>
</reference>
<protein>
    <submittedName>
        <fullName evidence="3">Uncharacterized protein</fullName>
    </submittedName>
</protein>
<dbReference type="AlphaFoldDB" id="A0A146KT63"/>
<feature type="compositionally biased region" description="Basic and acidic residues" evidence="1">
    <location>
        <begin position="68"/>
        <end position="81"/>
    </location>
</feature>
<evidence type="ECO:0000313" key="3">
    <source>
        <dbReference type="EMBL" id="JAP98376.1"/>
    </source>
</evidence>
<feature type="signal peptide" evidence="2">
    <location>
        <begin position="1"/>
        <end position="16"/>
    </location>
</feature>
<dbReference type="EMBL" id="GDHC01020252">
    <property type="protein sequence ID" value="JAP98376.1"/>
    <property type="molecule type" value="Transcribed_RNA"/>
</dbReference>
<accession>A0A146KT63</accession>
<proteinExistence type="predicted"/>
<keyword evidence="2" id="KW-0732">Signal</keyword>
<gene>
    <name evidence="3" type="ORF">g.47381</name>
</gene>